<accession>A0AAD6TA75</accession>
<dbReference type="Proteomes" id="UP001218188">
    <property type="component" value="Unassembled WGS sequence"/>
</dbReference>
<organism evidence="1 2">
    <name type="scientific">Mycena alexandri</name>
    <dbReference type="NCBI Taxonomy" id="1745969"/>
    <lineage>
        <taxon>Eukaryota</taxon>
        <taxon>Fungi</taxon>
        <taxon>Dikarya</taxon>
        <taxon>Basidiomycota</taxon>
        <taxon>Agaricomycotina</taxon>
        <taxon>Agaricomycetes</taxon>
        <taxon>Agaricomycetidae</taxon>
        <taxon>Agaricales</taxon>
        <taxon>Marasmiineae</taxon>
        <taxon>Mycenaceae</taxon>
        <taxon>Mycena</taxon>
    </lineage>
</organism>
<sequence>MLPRSPVGLLCRICPPASRCAPYAFIPASMWSARTLNTTSSLFLSPSASSASSASRSASGAFIPASMGSSMTPHNTPSLFLSPSASSASSASRCLHPGLHGVFYDATQHPLAVT</sequence>
<evidence type="ECO:0000313" key="1">
    <source>
        <dbReference type="EMBL" id="KAJ7042298.1"/>
    </source>
</evidence>
<protein>
    <submittedName>
        <fullName evidence="1">Uncharacterized protein</fullName>
    </submittedName>
</protein>
<comment type="caution">
    <text evidence="1">The sequence shown here is derived from an EMBL/GenBank/DDBJ whole genome shotgun (WGS) entry which is preliminary data.</text>
</comment>
<gene>
    <name evidence="1" type="ORF">C8F04DRAFT_1252269</name>
</gene>
<dbReference type="AlphaFoldDB" id="A0AAD6TA75"/>
<evidence type="ECO:0000313" key="2">
    <source>
        <dbReference type="Proteomes" id="UP001218188"/>
    </source>
</evidence>
<dbReference type="EMBL" id="JARJCM010000013">
    <property type="protein sequence ID" value="KAJ7042298.1"/>
    <property type="molecule type" value="Genomic_DNA"/>
</dbReference>
<name>A0AAD6TA75_9AGAR</name>
<proteinExistence type="predicted"/>
<keyword evidence="2" id="KW-1185">Reference proteome</keyword>
<reference evidence="1" key="1">
    <citation type="submission" date="2023-03" db="EMBL/GenBank/DDBJ databases">
        <title>Massive genome expansion in bonnet fungi (Mycena s.s.) driven by repeated elements and novel gene families across ecological guilds.</title>
        <authorList>
            <consortium name="Lawrence Berkeley National Laboratory"/>
            <person name="Harder C.B."/>
            <person name="Miyauchi S."/>
            <person name="Viragh M."/>
            <person name="Kuo A."/>
            <person name="Thoen E."/>
            <person name="Andreopoulos B."/>
            <person name="Lu D."/>
            <person name="Skrede I."/>
            <person name="Drula E."/>
            <person name="Henrissat B."/>
            <person name="Morin E."/>
            <person name="Kohler A."/>
            <person name="Barry K."/>
            <person name="LaButti K."/>
            <person name="Morin E."/>
            <person name="Salamov A."/>
            <person name="Lipzen A."/>
            <person name="Mereny Z."/>
            <person name="Hegedus B."/>
            <person name="Baldrian P."/>
            <person name="Stursova M."/>
            <person name="Weitz H."/>
            <person name="Taylor A."/>
            <person name="Grigoriev I.V."/>
            <person name="Nagy L.G."/>
            <person name="Martin F."/>
            <person name="Kauserud H."/>
        </authorList>
    </citation>
    <scope>NUCLEOTIDE SEQUENCE</scope>
    <source>
        <strain evidence="1">CBHHK200</strain>
    </source>
</reference>